<dbReference type="EMBL" id="SACY01000002">
    <property type="protein sequence ID" value="RVU25773.1"/>
    <property type="molecule type" value="Genomic_DNA"/>
</dbReference>
<dbReference type="Proteomes" id="UP000282832">
    <property type="component" value="Unassembled WGS sequence"/>
</dbReference>
<gene>
    <name evidence="1" type="ORF">EOJ36_04975</name>
</gene>
<accession>A0A437PU40</accession>
<name>A0A437PU40_9BACT</name>
<evidence type="ECO:0000313" key="2">
    <source>
        <dbReference type="Proteomes" id="UP000282832"/>
    </source>
</evidence>
<comment type="caution">
    <text evidence="1">The sequence shown here is derived from an EMBL/GenBank/DDBJ whole genome shotgun (WGS) entry which is preliminary data.</text>
</comment>
<protein>
    <submittedName>
        <fullName evidence="1">Uncharacterized protein</fullName>
    </submittedName>
</protein>
<proteinExistence type="predicted"/>
<keyword evidence="2" id="KW-1185">Reference proteome</keyword>
<sequence length="117" mass="13485">MNFETESVQASWEHILNFLEKSFGKRPSDVDSVLFLIGIQELGQGPKEFSKEEKQDLMHIATCKVLSYSGFYQLIGSDSEGWPHWDLIKPVPSLPLKEQEILIKSHIIHYFTTEIFS</sequence>
<dbReference type="OrthoDB" id="794480at2"/>
<reference evidence="1 2" key="1">
    <citation type="submission" date="2019-01" db="EMBL/GenBank/DDBJ databases">
        <authorList>
            <person name="Chen W.-M."/>
        </authorList>
    </citation>
    <scope>NUCLEOTIDE SEQUENCE [LARGE SCALE GENOMIC DNA]</scope>
    <source>
        <strain evidence="1 2">FSY-15</strain>
    </source>
</reference>
<evidence type="ECO:0000313" key="1">
    <source>
        <dbReference type="EMBL" id="RVU25773.1"/>
    </source>
</evidence>
<organism evidence="1 2">
    <name type="scientific">Sandaracinomonas limnophila</name>
    <dbReference type="NCBI Taxonomy" id="1862386"/>
    <lineage>
        <taxon>Bacteria</taxon>
        <taxon>Pseudomonadati</taxon>
        <taxon>Bacteroidota</taxon>
        <taxon>Cytophagia</taxon>
        <taxon>Cytophagales</taxon>
        <taxon>Flectobacillaceae</taxon>
        <taxon>Sandaracinomonas</taxon>
    </lineage>
</organism>
<dbReference type="AlphaFoldDB" id="A0A437PU40"/>
<dbReference type="RefSeq" id="WP_127802963.1">
    <property type="nucleotide sequence ID" value="NZ_SACY01000002.1"/>
</dbReference>